<dbReference type="AlphaFoldDB" id="A0A1Q9EE30"/>
<dbReference type="Proteomes" id="UP000186817">
    <property type="component" value="Unassembled WGS sequence"/>
</dbReference>
<evidence type="ECO:0000313" key="2">
    <source>
        <dbReference type="Proteomes" id="UP000186817"/>
    </source>
</evidence>
<dbReference type="OrthoDB" id="431094at2759"/>
<reference evidence="1 2" key="1">
    <citation type="submission" date="2016-02" db="EMBL/GenBank/DDBJ databases">
        <title>Genome analysis of coral dinoflagellate symbionts highlights evolutionary adaptations to a symbiotic lifestyle.</title>
        <authorList>
            <person name="Aranda M."/>
            <person name="Li Y."/>
            <person name="Liew Y.J."/>
            <person name="Baumgarten S."/>
            <person name="Simakov O."/>
            <person name="Wilson M."/>
            <person name="Piel J."/>
            <person name="Ashoor H."/>
            <person name="Bougouffa S."/>
            <person name="Bajic V.B."/>
            <person name="Ryu T."/>
            <person name="Ravasi T."/>
            <person name="Bayer T."/>
            <person name="Micklem G."/>
            <person name="Kim H."/>
            <person name="Bhak J."/>
            <person name="Lajeunesse T.C."/>
            <person name="Voolstra C.R."/>
        </authorList>
    </citation>
    <scope>NUCLEOTIDE SEQUENCE [LARGE SCALE GENOMIC DNA]</scope>
    <source>
        <strain evidence="1 2">CCMP2467</strain>
    </source>
</reference>
<accession>A0A1Q9EE30</accession>
<proteinExistence type="predicted"/>
<evidence type="ECO:0000313" key="1">
    <source>
        <dbReference type="EMBL" id="OLQ05669.1"/>
    </source>
</evidence>
<organism evidence="1 2">
    <name type="scientific">Symbiodinium microadriaticum</name>
    <name type="common">Dinoflagellate</name>
    <name type="synonym">Zooxanthella microadriatica</name>
    <dbReference type="NCBI Taxonomy" id="2951"/>
    <lineage>
        <taxon>Eukaryota</taxon>
        <taxon>Sar</taxon>
        <taxon>Alveolata</taxon>
        <taxon>Dinophyceae</taxon>
        <taxon>Suessiales</taxon>
        <taxon>Symbiodiniaceae</taxon>
        <taxon>Symbiodinium</taxon>
    </lineage>
</organism>
<keyword evidence="2" id="KW-1185">Reference proteome</keyword>
<comment type="caution">
    <text evidence="1">The sequence shown here is derived from an EMBL/GenBank/DDBJ whole genome shotgun (WGS) entry which is preliminary data.</text>
</comment>
<sequence>MAKRKLSPPQQVEVKRQGVLDLSHLRPCLRLRAADVEAGQGELTFQFKKTPVSPTRTVTDAQEFLDILAKETRKGDATHENWLRQPARQWCKQMVAELPKDRRRRLRQRYHILEESAAAEEDFMNRWGDTSDFASAVLEYWLEDKSLEEVLERAKQLGQMEEDLFFGCFLQGSYVDSFAWAEDLCMEALRGMVKKIEGSESFVFHTHASNCFEQAGEQIPVDELQPWPGSGSLNTRWDYSLKGSERTDVDLLDDYFVRMQELVEKSESVRLNKMLYLIWKMPHYVTSYHQDTHVPPHFTVYNQVSGASVFHFLPPLVGCYVTHVGRRDVSALKEVLERLDAMQLGSLAVLGPGQVALISPFGSHGVWVPSKAYNEKLPGFSVSAIRAVELFMREQLRVANWELKLPTWNQVWPENEEDEADMAAYRQAQRALCLQQNFTQKDWQWLTRKHLKELKERNRPKRLD</sequence>
<name>A0A1Q9EE30_SYMMI</name>
<gene>
    <name evidence="1" type="ORF">AK812_SmicGene11106</name>
</gene>
<protein>
    <submittedName>
        <fullName evidence="1">Uncharacterized protein</fullName>
    </submittedName>
</protein>
<dbReference type="EMBL" id="LSRX01000178">
    <property type="protein sequence ID" value="OLQ05669.1"/>
    <property type="molecule type" value="Genomic_DNA"/>
</dbReference>